<dbReference type="OrthoDB" id="542390at2759"/>
<evidence type="ECO:0000256" key="3">
    <source>
        <dbReference type="SAM" id="MobiDB-lite"/>
    </source>
</evidence>
<feature type="compositionally biased region" description="Low complexity" evidence="3">
    <location>
        <begin position="242"/>
        <end position="261"/>
    </location>
</feature>
<evidence type="ECO:0000256" key="2">
    <source>
        <dbReference type="ARBA" id="ARBA00023043"/>
    </source>
</evidence>
<evidence type="ECO:0000313" key="4">
    <source>
        <dbReference type="EMBL" id="PNW84057.1"/>
    </source>
</evidence>
<gene>
    <name evidence="4" type="ORF">CHLRE_04g219550v5</name>
</gene>
<organism evidence="4 5">
    <name type="scientific">Chlamydomonas reinhardtii</name>
    <name type="common">Chlamydomonas smithii</name>
    <dbReference type="NCBI Taxonomy" id="3055"/>
    <lineage>
        <taxon>Eukaryota</taxon>
        <taxon>Viridiplantae</taxon>
        <taxon>Chlorophyta</taxon>
        <taxon>core chlorophytes</taxon>
        <taxon>Chlorophyceae</taxon>
        <taxon>CS clade</taxon>
        <taxon>Chlamydomonadales</taxon>
        <taxon>Chlamydomonadaceae</taxon>
        <taxon>Chlamydomonas</taxon>
    </lineage>
</organism>
<name>A0A2K3DU48_CHLRE</name>
<feature type="compositionally biased region" description="Gly residues" evidence="3">
    <location>
        <begin position="380"/>
        <end position="396"/>
    </location>
</feature>
<dbReference type="Proteomes" id="UP000006906">
    <property type="component" value="Chromosome 4"/>
</dbReference>
<protein>
    <submittedName>
        <fullName evidence="4">Uncharacterized protein</fullName>
    </submittedName>
</protein>
<feature type="compositionally biased region" description="Basic and acidic residues" evidence="3">
    <location>
        <begin position="266"/>
        <end position="275"/>
    </location>
</feature>
<dbReference type="GeneID" id="66053222"/>
<feature type="region of interest" description="Disordered" evidence="3">
    <location>
        <begin position="380"/>
        <end position="427"/>
    </location>
</feature>
<dbReference type="KEGG" id="cre:CHLRE_04g219550v5"/>
<keyword evidence="2" id="KW-0040">ANK repeat</keyword>
<dbReference type="InterPro" id="IPR044515">
    <property type="entry name" value="ABTB1"/>
</dbReference>
<evidence type="ECO:0000313" key="5">
    <source>
        <dbReference type="Proteomes" id="UP000006906"/>
    </source>
</evidence>
<dbReference type="Gramene" id="PNW84057">
    <property type="protein sequence ID" value="PNW84057"/>
    <property type="gene ID" value="CHLRE_04g219550v5"/>
</dbReference>
<reference evidence="4 5" key="1">
    <citation type="journal article" date="2007" name="Science">
        <title>The Chlamydomonas genome reveals the evolution of key animal and plant functions.</title>
        <authorList>
            <person name="Merchant S.S."/>
            <person name="Prochnik S.E."/>
            <person name="Vallon O."/>
            <person name="Harris E.H."/>
            <person name="Karpowicz S.J."/>
            <person name="Witman G.B."/>
            <person name="Terry A."/>
            <person name="Salamov A."/>
            <person name="Fritz-Laylin L.K."/>
            <person name="Marechal-Drouard L."/>
            <person name="Marshall W.F."/>
            <person name="Qu L.H."/>
            <person name="Nelson D.R."/>
            <person name="Sanderfoot A.A."/>
            <person name="Spalding M.H."/>
            <person name="Kapitonov V.V."/>
            <person name="Ren Q."/>
            <person name="Ferris P."/>
            <person name="Lindquist E."/>
            <person name="Shapiro H."/>
            <person name="Lucas S.M."/>
            <person name="Grimwood J."/>
            <person name="Schmutz J."/>
            <person name="Cardol P."/>
            <person name="Cerutti H."/>
            <person name="Chanfreau G."/>
            <person name="Chen C.L."/>
            <person name="Cognat V."/>
            <person name="Croft M.T."/>
            <person name="Dent R."/>
            <person name="Dutcher S."/>
            <person name="Fernandez E."/>
            <person name="Fukuzawa H."/>
            <person name="Gonzalez-Ballester D."/>
            <person name="Gonzalez-Halphen D."/>
            <person name="Hallmann A."/>
            <person name="Hanikenne M."/>
            <person name="Hippler M."/>
            <person name="Inwood W."/>
            <person name="Jabbari K."/>
            <person name="Kalanon M."/>
            <person name="Kuras R."/>
            <person name="Lefebvre P.A."/>
            <person name="Lemaire S.D."/>
            <person name="Lobanov A.V."/>
            <person name="Lohr M."/>
            <person name="Manuell A."/>
            <person name="Meier I."/>
            <person name="Mets L."/>
            <person name="Mittag M."/>
            <person name="Mittelmeier T."/>
            <person name="Moroney J.V."/>
            <person name="Moseley J."/>
            <person name="Napoli C."/>
            <person name="Nedelcu A.M."/>
            <person name="Niyogi K."/>
            <person name="Novoselov S.V."/>
            <person name="Paulsen I.T."/>
            <person name="Pazour G."/>
            <person name="Purton S."/>
            <person name="Ral J.P."/>
            <person name="Riano-Pachon D.M."/>
            <person name="Riekhof W."/>
            <person name="Rymarquis L."/>
            <person name="Schroda M."/>
            <person name="Stern D."/>
            <person name="Umen J."/>
            <person name="Willows R."/>
            <person name="Wilson N."/>
            <person name="Zimmer S.L."/>
            <person name="Allmer J."/>
            <person name="Balk J."/>
            <person name="Bisova K."/>
            <person name="Chen C.J."/>
            <person name="Elias M."/>
            <person name="Gendler K."/>
            <person name="Hauser C."/>
            <person name="Lamb M.R."/>
            <person name="Ledford H."/>
            <person name="Long J.C."/>
            <person name="Minagawa J."/>
            <person name="Page M.D."/>
            <person name="Pan J."/>
            <person name="Pootakham W."/>
            <person name="Roje S."/>
            <person name="Rose A."/>
            <person name="Stahlberg E."/>
            <person name="Terauchi A.M."/>
            <person name="Yang P."/>
            <person name="Ball S."/>
            <person name="Bowler C."/>
            <person name="Dieckmann C.L."/>
            <person name="Gladyshev V.N."/>
            <person name="Green P."/>
            <person name="Jorgensen R."/>
            <person name="Mayfield S."/>
            <person name="Mueller-Roeber B."/>
            <person name="Rajamani S."/>
            <person name="Sayre R.T."/>
            <person name="Brokstein P."/>
            <person name="Dubchak I."/>
            <person name="Goodstein D."/>
            <person name="Hornick L."/>
            <person name="Huang Y.W."/>
            <person name="Jhaveri J."/>
            <person name="Luo Y."/>
            <person name="Martinez D."/>
            <person name="Ngau W.C."/>
            <person name="Otillar B."/>
            <person name="Poliakov A."/>
            <person name="Porter A."/>
            <person name="Szajkowski L."/>
            <person name="Werner G."/>
            <person name="Zhou K."/>
            <person name="Grigoriev I.V."/>
            <person name="Rokhsar D.S."/>
            <person name="Grossman A.R."/>
        </authorList>
    </citation>
    <scope>NUCLEOTIDE SEQUENCE [LARGE SCALE GENOMIC DNA]</scope>
    <source>
        <strain evidence="5">CC-503</strain>
    </source>
</reference>
<accession>A0A2K3DU48</accession>
<dbReference type="InParanoid" id="A0A2K3DU48"/>
<dbReference type="EMBL" id="CM008965">
    <property type="protein sequence ID" value="PNW84057.1"/>
    <property type="molecule type" value="Genomic_DNA"/>
</dbReference>
<feature type="region of interest" description="Disordered" evidence="3">
    <location>
        <begin position="84"/>
        <end position="111"/>
    </location>
</feature>
<proteinExistence type="predicted"/>
<feature type="region of interest" description="Disordered" evidence="3">
    <location>
        <begin position="230"/>
        <end position="275"/>
    </location>
</feature>
<dbReference type="RefSeq" id="XP_042925210.1">
    <property type="nucleotide sequence ID" value="XM_043061858.1"/>
</dbReference>
<keyword evidence="5" id="KW-1185">Reference proteome</keyword>
<keyword evidence="1" id="KW-0677">Repeat</keyword>
<evidence type="ECO:0000256" key="1">
    <source>
        <dbReference type="ARBA" id="ARBA00022737"/>
    </source>
</evidence>
<sequence>MPEGGPQELVGANEPRSRHVTLGPFLSLKSSSAPDVNYRFDCSPIYATSAGRDSVFAIDGRVVVQLTPASNADDSKLMVSRIAGGEDEAGGEVRDRDVPEGADEQRRDGSGAEARFTFGLRCPAPAGNGVLYVVDGDRIRKLQLAPQQVQQPGAGAEGEGAAAAGVGGAAVVVTTPQLAGWQPRAIWGLAHIPPEQLSGAGNASAAAGANAGGGGCLVFSTGTALYSLPLPPPPQGGGGSGAAATAAPAAAATGPQPLTPQLLAGHPDEPGARDAEAGCDARFTAIRIGLALDGDGTVILLDQHAQHAQHTAIRRVSLRDGGAVSTLGVMTEALTRPAVLAGSGCLAAIITAPQPGVSVIALGLPPPRGVLAAEAALGAGGAAAGGGGSEGSGGTPGKSRSRLAAEEEEVEGGVAGSSGGGHKRRRK</sequence>
<feature type="compositionally biased region" description="Basic and acidic residues" evidence="3">
    <location>
        <begin position="91"/>
        <end position="110"/>
    </location>
</feature>
<dbReference type="PANTHER" id="PTHR46231:SF1">
    <property type="entry name" value="ANKYRIN REPEAT AND BTB_POZ DOMAIN-CONTAINING PROTEIN 1"/>
    <property type="match status" value="1"/>
</dbReference>
<dbReference type="PANTHER" id="PTHR46231">
    <property type="entry name" value="ANKYRIN REPEAT AND BTB/POZ DOMAIN-CONTAINING PROTEIN 1"/>
    <property type="match status" value="1"/>
</dbReference>
<dbReference type="AlphaFoldDB" id="A0A2K3DU48"/>